<evidence type="ECO:0000313" key="2">
    <source>
        <dbReference type="Proteomes" id="UP000827872"/>
    </source>
</evidence>
<reference evidence="1" key="1">
    <citation type="submission" date="2021-08" db="EMBL/GenBank/DDBJ databases">
        <title>The first chromosome-level gecko genome reveals the dynamic sex chromosomes of Neotropical dwarf geckos (Sphaerodactylidae: Sphaerodactylus).</title>
        <authorList>
            <person name="Pinto B.J."/>
            <person name="Keating S.E."/>
            <person name="Gamble T."/>
        </authorList>
    </citation>
    <scope>NUCLEOTIDE SEQUENCE</scope>
    <source>
        <strain evidence="1">TG3544</strain>
    </source>
</reference>
<dbReference type="Proteomes" id="UP000827872">
    <property type="component" value="Linkage Group LG15"/>
</dbReference>
<comment type="caution">
    <text evidence="1">The sequence shown here is derived from an EMBL/GenBank/DDBJ whole genome shotgun (WGS) entry which is preliminary data.</text>
</comment>
<keyword evidence="2" id="KW-1185">Reference proteome</keyword>
<accession>A0ACB8EUZ3</accession>
<sequence length="196" mass="21637">MDLGSAGDPTGSQGNASLPVHFIQQPVPQEPEVTILQQIPWTPFSLPQPNRRGQIREDLMELMMIQNAQMHQVIMNNLAMSALAHFGISSGQSDAQITHLPWQVEDDENDDPEALVFHHHYAHYPNPVPFTAWPSPLQSSAWQQPSIRHVGLDPQPASRQDDGPVVPPPPPPSATGTVTADVLPASEYYDFTQGRF</sequence>
<organism evidence="1 2">
    <name type="scientific">Sphaerodactylus townsendi</name>
    <dbReference type="NCBI Taxonomy" id="933632"/>
    <lineage>
        <taxon>Eukaryota</taxon>
        <taxon>Metazoa</taxon>
        <taxon>Chordata</taxon>
        <taxon>Craniata</taxon>
        <taxon>Vertebrata</taxon>
        <taxon>Euteleostomi</taxon>
        <taxon>Lepidosauria</taxon>
        <taxon>Squamata</taxon>
        <taxon>Bifurcata</taxon>
        <taxon>Gekkota</taxon>
        <taxon>Sphaerodactylidae</taxon>
        <taxon>Sphaerodactylus</taxon>
    </lineage>
</organism>
<evidence type="ECO:0000313" key="1">
    <source>
        <dbReference type="EMBL" id="KAH7996370.1"/>
    </source>
</evidence>
<proteinExistence type="predicted"/>
<protein>
    <submittedName>
        <fullName evidence="1">Uncharacterized protein</fullName>
    </submittedName>
</protein>
<name>A0ACB8EUZ3_9SAUR</name>
<gene>
    <name evidence="1" type="ORF">K3G42_005050</name>
</gene>
<dbReference type="EMBL" id="CM037628">
    <property type="protein sequence ID" value="KAH7996370.1"/>
    <property type="molecule type" value="Genomic_DNA"/>
</dbReference>